<dbReference type="Proteomes" id="UP000325113">
    <property type="component" value="Unassembled WGS sequence"/>
</dbReference>
<organism evidence="1 8">
    <name type="scientific">Cafeteria roenbergensis</name>
    <name type="common">Marine flagellate</name>
    <dbReference type="NCBI Taxonomy" id="33653"/>
    <lineage>
        <taxon>Eukaryota</taxon>
        <taxon>Sar</taxon>
        <taxon>Stramenopiles</taxon>
        <taxon>Bigyra</taxon>
        <taxon>Opalozoa</taxon>
        <taxon>Bicosoecida</taxon>
        <taxon>Cafeteriaceae</taxon>
        <taxon>Cafeteria</taxon>
    </lineage>
</organism>
<reference evidence="5 6" key="1">
    <citation type="submission" date="2019-07" db="EMBL/GenBank/DDBJ databases">
        <title>Genomes of Cafeteria roenbergensis.</title>
        <authorList>
            <person name="Fischer M.G."/>
            <person name="Hackl T."/>
            <person name="Roman M."/>
        </authorList>
    </citation>
    <scope>NUCLEOTIDE SEQUENCE [LARGE SCALE GENOMIC DNA]</scope>
    <source>
        <strain evidence="2 6">BVI</strain>
        <strain evidence="1 8">Cflag</strain>
        <strain evidence="4 5">E4-10P</strain>
        <strain evidence="3 7">RCC970-E3</strain>
    </source>
</reference>
<dbReference type="EMBL" id="VLTN01000003">
    <property type="protein sequence ID" value="KAA0156619.1"/>
    <property type="molecule type" value="Genomic_DNA"/>
</dbReference>
<evidence type="ECO:0000313" key="7">
    <source>
        <dbReference type="Proteomes" id="UP000324907"/>
    </source>
</evidence>
<keyword evidence="6" id="KW-1185">Reference proteome</keyword>
<gene>
    <name evidence="4" type="ORF">FNF27_01241</name>
    <name evidence="3" type="ORF">FNF28_04084</name>
    <name evidence="2" type="ORF">FNF29_00730</name>
    <name evidence="1" type="ORF">FNF31_05902</name>
</gene>
<evidence type="ECO:0000313" key="2">
    <source>
        <dbReference type="EMBL" id="KAA0156619.1"/>
    </source>
</evidence>
<dbReference type="AlphaFoldDB" id="A0A5A8CXJ0"/>
<dbReference type="EMBL" id="VLTM01000082">
    <property type="protein sequence ID" value="KAA0156471.1"/>
    <property type="molecule type" value="Genomic_DNA"/>
</dbReference>
<dbReference type="Proteomes" id="UP000323011">
    <property type="component" value="Unassembled WGS sequence"/>
</dbReference>
<name>A0A5A8CXJ0_CAFRO</name>
<protein>
    <submittedName>
        <fullName evidence="1">Uncharacterized protein</fullName>
    </submittedName>
</protein>
<evidence type="ECO:0000313" key="3">
    <source>
        <dbReference type="EMBL" id="KAA0163890.1"/>
    </source>
</evidence>
<evidence type="ECO:0000313" key="1">
    <source>
        <dbReference type="EMBL" id="KAA0156471.1"/>
    </source>
</evidence>
<dbReference type="Proteomes" id="UP000322899">
    <property type="component" value="Unassembled WGS sequence"/>
</dbReference>
<dbReference type="EMBL" id="VLTO01000004">
    <property type="protein sequence ID" value="KAA0177464.1"/>
    <property type="molecule type" value="Genomic_DNA"/>
</dbReference>
<evidence type="ECO:0000313" key="4">
    <source>
        <dbReference type="EMBL" id="KAA0177464.1"/>
    </source>
</evidence>
<evidence type="ECO:0000313" key="5">
    <source>
        <dbReference type="Proteomes" id="UP000322899"/>
    </source>
</evidence>
<dbReference type="Proteomes" id="UP000324907">
    <property type="component" value="Unassembled WGS sequence"/>
</dbReference>
<sequence length="100" mass="11294">MSWIPQDSRYAAGDAVRPSTPVPWVTLREDEFAVLDLWAPFDTELSFEPEAMEQCACLEVPVRRADGVGLGATARAHFEEDRVLWTRYEYIAGGAMCLRE</sequence>
<proteinExistence type="predicted"/>
<dbReference type="EMBL" id="VLTL01000062">
    <property type="protein sequence ID" value="KAA0163890.1"/>
    <property type="molecule type" value="Genomic_DNA"/>
</dbReference>
<evidence type="ECO:0000313" key="8">
    <source>
        <dbReference type="Proteomes" id="UP000325113"/>
    </source>
</evidence>
<evidence type="ECO:0000313" key="6">
    <source>
        <dbReference type="Proteomes" id="UP000323011"/>
    </source>
</evidence>
<accession>A0A5A8CXJ0</accession>
<comment type="caution">
    <text evidence="1">The sequence shown here is derived from an EMBL/GenBank/DDBJ whole genome shotgun (WGS) entry which is preliminary data.</text>
</comment>